<dbReference type="SUPFAM" id="SSF55729">
    <property type="entry name" value="Acyl-CoA N-acyltransferases (Nat)"/>
    <property type="match status" value="1"/>
</dbReference>
<organism evidence="2 3">
    <name type="scientific">Periconia digitata</name>
    <dbReference type="NCBI Taxonomy" id="1303443"/>
    <lineage>
        <taxon>Eukaryota</taxon>
        <taxon>Fungi</taxon>
        <taxon>Dikarya</taxon>
        <taxon>Ascomycota</taxon>
        <taxon>Pezizomycotina</taxon>
        <taxon>Dothideomycetes</taxon>
        <taxon>Pleosporomycetidae</taxon>
        <taxon>Pleosporales</taxon>
        <taxon>Massarineae</taxon>
        <taxon>Periconiaceae</taxon>
        <taxon>Periconia</taxon>
    </lineage>
</organism>
<dbReference type="Pfam" id="PF00583">
    <property type="entry name" value="Acetyltransf_1"/>
    <property type="match status" value="1"/>
</dbReference>
<comment type="caution">
    <text evidence="2">The sequence shown here is derived from an EMBL/GenBank/DDBJ whole genome shotgun (WGS) entry which is preliminary data.</text>
</comment>
<evidence type="ECO:0000313" key="3">
    <source>
        <dbReference type="Proteomes" id="UP001152607"/>
    </source>
</evidence>
<dbReference type="GO" id="GO:0016747">
    <property type="term" value="F:acyltransferase activity, transferring groups other than amino-acyl groups"/>
    <property type="evidence" value="ECO:0007669"/>
    <property type="project" value="InterPro"/>
</dbReference>
<gene>
    <name evidence="2" type="ORF">PDIGIT_LOCUS10002</name>
</gene>
<accession>A0A9W4UL64</accession>
<name>A0A9W4UL64_9PLEO</name>
<sequence length="246" mass="27723">MPLTTSTDITIADLPHLASLDYESWQTPPNPQLKHFRPPFPSRGAAETWYITSRTARVESPDPNTDFVKCYDEETGEIVGCAVWFVNHGLQEGKEKKKVEATWHAEGSEEREFAERFVNGLWGFIDERVPGPRMDLHSIITSPKHRKNGCARLLLAHGKQKADALNIPIVISSLPSARGAYEKCGFGAIEVIPPHPSLKGREEEVEGGMSDKWRSWCEEDLSGWLMWRPVGRDYREGDKAPWVVDG</sequence>
<dbReference type="InterPro" id="IPR016181">
    <property type="entry name" value="Acyl_CoA_acyltransferase"/>
</dbReference>
<dbReference type="InterPro" id="IPR052523">
    <property type="entry name" value="Trichothecene_AcTrans"/>
</dbReference>
<feature type="domain" description="N-acetyltransferase" evidence="1">
    <location>
        <begin position="4"/>
        <end position="231"/>
    </location>
</feature>
<dbReference type="PANTHER" id="PTHR42791:SF1">
    <property type="entry name" value="N-ACETYLTRANSFERASE DOMAIN-CONTAINING PROTEIN"/>
    <property type="match status" value="1"/>
</dbReference>
<dbReference type="PANTHER" id="PTHR42791">
    <property type="entry name" value="GNAT FAMILY ACETYLTRANSFERASE"/>
    <property type="match status" value="1"/>
</dbReference>
<reference evidence="2" key="1">
    <citation type="submission" date="2023-01" db="EMBL/GenBank/DDBJ databases">
        <authorList>
            <person name="Van Ghelder C."/>
            <person name="Rancurel C."/>
        </authorList>
    </citation>
    <scope>NUCLEOTIDE SEQUENCE</scope>
    <source>
        <strain evidence="2">CNCM I-4278</strain>
    </source>
</reference>
<dbReference type="AlphaFoldDB" id="A0A9W4UL64"/>
<keyword evidence="3" id="KW-1185">Reference proteome</keyword>
<dbReference type="Gene3D" id="3.40.630.30">
    <property type="match status" value="1"/>
</dbReference>
<evidence type="ECO:0000313" key="2">
    <source>
        <dbReference type="EMBL" id="CAI6336896.1"/>
    </source>
</evidence>
<dbReference type="EMBL" id="CAOQHR010000007">
    <property type="protein sequence ID" value="CAI6336896.1"/>
    <property type="molecule type" value="Genomic_DNA"/>
</dbReference>
<dbReference type="InterPro" id="IPR000182">
    <property type="entry name" value="GNAT_dom"/>
</dbReference>
<proteinExistence type="predicted"/>
<dbReference type="OrthoDB" id="2115692at2759"/>
<protein>
    <recommendedName>
        <fullName evidence="1">N-acetyltransferase domain-containing protein</fullName>
    </recommendedName>
</protein>
<dbReference type="Proteomes" id="UP001152607">
    <property type="component" value="Unassembled WGS sequence"/>
</dbReference>
<evidence type="ECO:0000259" key="1">
    <source>
        <dbReference type="PROSITE" id="PS51186"/>
    </source>
</evidence>
<dbReference type="PROSITE" id="PS51186">
    <property type="entry name" value="GNAT"/>
    <property type="match status" value="1"/>
</dbReference>